<name>A0A8H3ITY0_9LECA</name>
<comment type="cofactor">
    <cofactor evidence="1">
        <name>FAD</name>
        <dbReference type="ChEBI" id="CHEBI:57692"/>
    </cofactor>
</comment>
<dbReference type="PROSITE" id="PS51387">
    <property type="entry name" value="FAD_PCMH"/>
    <property type="match status" value="1"/>
</dbReference>
<protein>
    <recommendedName>
        <fullName evidence="6">FAD-binding PCMH-type domain-containing protein</fullName>
    </recommendedName>
</protein>
<dbReference type="InterPro" id="IPR016166">
    <property type="entry name" value="FAD-bd_PCMH"/>
</dbReference>
<evidence type="ECO:0000256" key="1">
    <source>
        <dbReference type="ARBA" id="ARBA00001974"/>
    </source>
</evidence>
<dbReference type="InterPro" id="IPR006093">
    <property type="entry name" value="Oxy_OxRdtase_FAD_BS"/>
</dbReference>
<keyword evidence="5" id="KW-0560">Oxidoreductase</keyword>
<keyword evidence="4" id="KW-0274">FAD</keyword>
<reference evidence="7" key="1">
    <citation type="submission" date="2021-03" db="EMBL/GenBank/DDBJ databases">
        <authorList>
            <person name="Tagirdzhanova G."/>
        </authorList>
    </citation>
    <scope>NUCLEOTIDE SEQUENCE</scope>
</reference>
<dbReference type="Proteomes" id="UP000664203">
    <property type="component" value="Unassembled WGS sequence"/>
</dbReference>
<organism evidence="7 8">
    <name type="scientific">Alectoria fallacina</name>
    <dbReference type="NCBI Taxonomy" id="1903189"/>
    <lineage>
        <taxon>Eukaryota</taxon>
        <taxon>Fungi</taxon>
        <taxon>Dikarya</taxon>
        <taxon>Ascomycota</taxon>
        <taxon>Pezizomycotina</taxon>
        <taxon>Lecanoromycetes</taxon>
        <taxon>OSLEUM clade</taxon>
        <taxon>Lecanoromycetidae</taxon>
        <taxon>Lecanorales</taxon>
        <taxon>Lecanorineae</taxon>
        <taxon>Parmeliaceae</taxon>
        <taxon>Alectoria</taxon>
    </lineage>
</organism>
<dbReference type="PANTHER" id="PTHR42973:SF39">
    <property type="entry name" value="FAD-BINDING PCMH-TYPE DOMAIN-CONTAINING PROTEIN"/>
    <property type="match status" value="1"/>
</dbReference>
<dbReference type="SUPFAM" id="SSF56176">
    <property type="entry name" value="FAD-binding/transporter-associated domain-like"/>
    <property type="match status" value="1"/>
</dbReference>
<dbReference type="GO" id="GO:0016491">
    <property type="term" value="F:oxidoreductase activity"/>
    <property type="evidence" value="ECO:0007669"/>
    <property type="project" value="UniProtKB-KW"/>
</dbReference>
<dbReference type="EMBL" id="CAJPDR010000317">
    <property type="protein sequence ID" value="CAF9932018.1"/>
    <property type="molecule type" value="Genomic_DNA"/>
</dbReference>
<dbReference type="InterPro" id="IPR050416">
    <property type="entry name" value="FAD-linked_Oxidoreductase"/>
</dbReference>
<dbReference type="Gene3D" id="3.30.465.10">
    <property type="match status" value="1"/>
</dbReference>
<keyword evidence="8" id="KW-1185">Reference proteome</keyword>
<evidence type="ECO:0000256" key="2">
    <source>
        <dbReference type="ARBA" id="ARBA00005466"/>
    </source>
</evidence>
<gene>
    <name evidence="7" type="ORF">ALECFALPRED_005143</name>
</gene>
<keyword evidence="3" id="KW-0285">Flavoprotein</keyword>
<evidence type="ECO:0000256" key="4">
    <source>
        <dbReference type="ARBA" id="ARBA00022827"/>
    </source>
</evidence>
<dbReference type="AlphaFoldDB" id="A0A8H3ITY0"/>
<dbReference type="Pfam" id="PF01565">
    <property type="entry name" value="FAD_binding_4"/>
    <property type="match status" value="1"/>
</dbReference>
<evidence type="ECO:0000313" key="8">
    <source>
        <dbReference type="Proteomes" id="UP000664203"/>
    </source>
</evidence>
<dbReference type="PANTHER" id="PTHR42973">
    <property type="entry name" value="BINDING OXIDOREDUCTASE, PUTATIVE (AFU_ORTHOLOGUE AFUA_1G17690)-RELATED"/>
    <property type="match status" value="1"/>
</dbReference>
<feature type="domain" description="FAD-binding PCMH-type" evidence="6">
    <location>
        <begin position="40"/>
        <end position="223"/>
    </location>
</feature>
<dbReference type="InterPro" id="IPR036318">
    <property type="entry name" value="FAD-bd_PCMH-like_sf"/>
</dbReference>
<accession>A0A8H3ITY0</accession>
<evidence type="ECO:0000256" key="5">
    <source>
        <dbReference type="ARBA" id="ARBA00023002"/>
    </source>
</evidence>
<evidence type="ECO:0000313" key="7">
    <source>
        <dbReference type="EMBL" id="CAF9932018.1"/>
    </source>
</evidence>
<sequence length="552" mass="62753">METIQDFKGLQYQFTTDPIPRKAYDANNVEYATSTHQIDHDMFPGLIAFPQNDDDIQKAVKYAKDHAYAVSVMSGGHQYSGACSTHGKGIQLNLKLTYKGPQDLVILPQLPSPDSDRPLVYASVSHSLGEFNQFLRDHQLFVPHGQCTDVRLGGHAQTGGYGQLGRSFGLLGDHVWGIRMINHDGEIQEVTKASNAELFYAILGGSPGNFGVITHYTIEAHRDADHDFPETGPRPHGFKGVWLYSETVVKLLLNEVAAMADDQAFPRNFDLCVSVLSSSFPMFKLMPELKDNLAEILQRIAEAVGVNGDTKWPACVVLYAQWVPMNAEDKYTDKVDAWFQRFRNLDSFLKYWCIHTAEPIEPMSQMTGEWLFTRPREFDHPYEKRTYMTNSTTLVQDKWVDQVADRIHQVLAPSLSHLALWENCFLSVQIQCFGGKYSQYYANRNNGTAYSWRDSTVCQVLDCFHKEGDKGKALAQGWQDANDKLMCGENSSFSKQDKRVLWASYGDWDMDKSWPFYYEDQAKYERIGKQRYLADPRGTFTPNPFNVKAVKN</sequence>
<dbReference type="OrthoDB" id="415825at2759"/>
<dbReference type="GO" id="GO:0071949">
    <property type="term" value="F:FAD binding"/>
    <property type="evidence" value="ECO:0007669"/>
    <property type="project" value="InterPro"/>
</dbReference>
<comment type="caution">
    <text evidence="7">The sequence shown here is derived from an EMBL/GenBank/DDBJ whole genome shotgun (WGS) entry which is preliminary data.</text>
</comment>
<dbReference type="InterPro" id="IPR016169">
    <property type="entry name" value="FAD-bd_PCMH_sub2"/>
</dbReference>
<evidence type="ECO:0000259" key="6">
    <source>
        <dbReference type="PROSITE" id="PS51387"/>
    </source>
</evidence>
<comment type="similarity">
    <text evidence="2">Belongs to the oxygen-dependent FAD-linked oxidoreductase family.</text>
</comment>
<evidence type="ECO:0000256" key="3">
    <source>
        <dbReference type="ARBA" id="ARBA00022630"/>
    </source>
</evidence>
<dbReference type="InterPro" id="IPR006094">
    <property type="entry name" value="Oxid_FAD_bind_N"/>
</dbReference>
<proteinExistence type="inferred from homology"/>
<dbReference type="PROSITE" id="PS00862">
    <property type="entry name" value="OX2_COVAL_FAD"/>
    <property type="match status" value="1"/>
</dbReference>